<feature type="region of interest" description="Disordered" evidence="2">
    <location>
        <begin position="61"/>
        <end position="96"/>
    </location>
</feature>
<sequence length="636" mass="68796">MYSRTDSFDGRYPPSAHGDGQPMRAGREAPETGSYRQPADPRLTDTIGSILFRQDFAGRHASAEPPEFPSAAPRQFRAAEEQQNQPPVARISGKSQNRPNRLRLRYWLGGALAIAAVATVGLWAFGTQPQVASAHISLEMNDIADRGERLALLNARLSAVTGLDVLSKTVEKLRLDYDPEFAAGTATSWGVLTELLTSSPEADFERGTEARLRAAVDAVVDPSDESIVVTVRSSDEQKSAAIAGAVAETFVEAVNAERPVRKVDAAAGPDVDAERVALEKAQAELQAFIAGGGEKLQAAIKLKTDVDKLRLENALAQKRLNDEGGKTVSGNLSSLLDGSFPAALLTPALEDLRGRYVSAKIALEQLAVAFGPRHPRLQTAQTMVDTLKSDIERELRNAFAEGLASLQQAQAKARQLAAQSAEATKKLEGTGIDLARYEALQASVEAAQETFRTALAQNDGAGPVDPLVTASIATPAVSLPQIGARAQSDSRLGELLFAILLVLAVAACGLAMLHIRRQSHVADDDLVEEEPSDHHDAYHAAAERDYPQEIDPWPQQSEDHVAGRRAHVHFDPDYPGEFDTAGHAAYRQPSLLAELRRVAPTMFRDEDGQQDIRQIKQEVAALRQRVQDWADRRGGR</sequence>
<dbReference type="PANTHER" id="PTHR32309">
    <property type="entry name" value="TYROSINE-PROTEIN KINASE"/>
    <property type="match status" value="1"/>
</dbReference>
<keyword evidence="5" id="KW-1185">Reference proteome</keyword>
<feature type="compositionally biased region" description="Low complexity" evidence="2">
    <location>
        <begin position="63"/>
        <end position="73"/>
    </location>
</feature>
<keyword evidence="3" id="KW-0472">Membrane</keyword>
<feature type="transmembrane region" description="Helical" evidence="3">
    <location>
        <begin position="104"/>
        <end position="125"/>
    </location>
</feature>
<feature type="transmembrane region" description="Helical" evidence="3">
    <location>
        <begin position="495"/>
        <end position="513"/>
    </location>
</feature>
<reference evidence="4 5" key="1">
    <citation type="submission" date="2018-05" db="EMBL/GenBank/DDBJ databases">
        <title>The draft genome of strain NS-104.</title>
        <authorList>
            <person name="Hang P."/>
            <person name="Jiang J."/>
        </authorList>
    </citation>
    <scope>NUCLEOTIDE SEQUENCE [LARGE SCALE GENOMIC DNA]</scope>
    <source>
        <strain evidence="4 5">NS-104</strain>
    </source>
</reference>
<dbReference type="Proteomes" id="UP000245252">
    <property type="component" value="Unassembled WGS sequence"/>
</dbReference>
<name>A0A2U2DX83_9HYPH</name>
<dbReference type="AlphaFoldDB" id="A0A2U2DX83"/>
<gene>
    <name evidence="4" type="ORF">DEM27_01120</name>
</gene>
<evidence type="ECO:0008006" key="6">
    <source>
        <dbReference type="Google" id="ProtNLM"/>
    </source>
</evidence>
<comment type="caution">
    <text evidence="4">The sequence shown here is derived from an EMBL/GenBank/DDBJ whole genome shotgun (WGS) entry which is preliminary data.</text>
</comment>
<dbReference type="RefSeq" id="WP_109456346.1">
    <property type="nucleotide sequence ID" value="NZ_QFBC01000001.1"/>
</dbReference>
<proteinExistence type="predicted"/>
<keyword evidence="1" id="KW-0175">Coiled coil</keyword>
<evidence type="ECO:0000256" key="2">
    <source>
        <dbReference type="SAM" id="MobiDB-lite"/>
    </source>
</evidence>
<dbReference type="InterPro" id="IPR050445">
    <property type="entry name" value="Bact_polysacc_biosynth/exp"/>
</dbReference>
<evidence type="ECO:0000313" key="5">
    <source>
        <dbReference type="Proteomes" id="UP000245252"/>
    </source>
</evidence>
<feature type="coiled-coil region" evidence="1">
    <location>
        <begin position="377"/>
        <end position="457"/>
    </location>
</feature>
<protein>
    <recommendedName>
        <fullName evidence="6">Succinoglycan biosynthesis protein exop</fullName>
    </recommendedName>
</protein>
<organism evidence="4 5">
    <name type="scientific">Metarhizobium album</name>
    <dbReference type="NCBI Taxonomy" id="2182425"/>
    <lineage>
        <taxon>Bacteria</taxon>
        <taxon>Pseudomonadati</taxon>
        <taxon>Pseudomonadota</taxon>
        <taxon>Alphaproteobacteria</taxon>
        <taxon>Hyphomicrobiales</taxon>
        <taxon>Rhizobiaceae</taxon>
        <taxon>Metarhizobium</taxon>
    </lineage>
</organism>
<feature type="region of interest" description="Disordered" evidence="2">
    <location>
        <begin position="1"/>
        <end position="47"/>
    </location>
</feature>
<evidence type="ECO:0000256" key="1">
    <source>
        <dbReference type="SAM" id="Coils"/>
    </source>
</evidence>
<dbReference type="EMBL" id="QFBC01000001">
    <property type="protein sequence ID" value="PWE57829.1"/>
    <property type="molecule type" value="Genomic_DNA"/>
</dbReference>
<dbReference type="OrthoDB" id="8404455at2"/>
<evidence type="ECO:0000313" key="4">
    <source>
        <dbReference type="EMBL" id="PWE57829.1"/>
    </source>
</evidence>
<dbReference type="PANTHER" id="PTHR32309:SF31">
    <property type="entry name" value="CAPSULAR EXOPOLYSACCHARIDE FAMILY"/>
    <property type="match status" value="1"/>
</dbReference>
<accession>A0A2U2DX83</accession>
<keyword evidence="3" id="KW-1133">Transmembrane helix</keyword>
<keyword evidence="3" id="KW-0812">Transmembrane</keyword>
<evidence type="ECO:0000256" key="3">
    <source>
        <dbReference type="SAM" id="Phobius"/>
    </source>
</evidence>